<feature type="transmembrane region" description="Helical" evidence="6">
    <location>
        <begin position="30"/>
        <end position="50"/>
    </location>
</feature>
<evidence type="ECO:0000256" key="4">
    <source>
        <dbReference type="ARBA" id="ARBA00022989"/>
    </source>
</evidence>
<accession>A0A4R6XGB8</accession>
<dbReference type="PANTHER" id="PTHR42920">
    <property type="entry name" value="OS03G0707200 PROTEIN-RELATED"/>
    <property type="match status" value="1"/>
</dbReference>
<dbReference type="InterPro" id="IPR000620">
    <property type="entry name" value="EamA_dom"/>
</dbReference>
<keyword evidence="2" id="KW-1003">Cell membrane</keyword>
<name>A0A4R6XGB8_9GAMM</name>
<dbReference type="SUPFAM" id="SSF103481">
    <property type="entry name" value="Multidrug resistance efflux transporter EmrE"/>
    <property type="match status" value="2"/>
</dbReference>
<evidence type="ECO:0000256" key="1">
    <source>
        <dbReference type="ARBA" id="ARBA00004651"/>
    </source>
</evidence>
<feature type="transmembrane region" description="Helical" evidence="6">
    <location>
        <begin position="208"/>
        <end position="231"/>
    </location>
</feature>
<dbReference type="Proteomes" id="UP000295729">
    <property type="component" value="Unassembled WGS sequence"/>
</dbReference>
<dbReference type="InterPro" id="IPR051258">
    <property type="entry name" value="Diverse_Substrate_Transporter"/>
</dbReference>
<feature type="transmembrane region" description="Helical" evidence="6">
    <location>
        <begin position="270"/>
        <end position="289"/>
    </location>
</feature>
<dbReference type="GO" id="GO:0005886">
    <property type="term" value="C:plasma membrane"/>
    <property type="evidence" value="ECO:0007669"/>
    <property type="project" value="UniProtKB-SubCell"/>
</dbReference>
<feature type="domain" description="EamA" evidence="7">
    <location>
        <begin position="156"/>
        <end position="284"/>
    </location>
</feature>
<protein>
    <submittedName>
        <fullName evidence="8">Putative membrane protein</fullName>
    </submittedName>
</protein>
<dbReference type="RefSeq" id="WP_133559481.1">
    <property type="nucleotide sequence ID" value="NZ_SNZA01000001.1"/>
</dbReference>
<evidence type="ECO:0000313" key="9">
    <source>
        <dbReference type="Proteomes" id="UP000295729"/>
    </source>
</evidence>
<comment type="subcellular location">
    <subcellularLocation>
        <location evidence="1">Cell membrane</location>
        <topology evidence="1">Multi-pass membrane protein</topology>
    </subcellularLocation>
</comment>
<evidence type="ECO:0000313" key="8">
    <source>
        <dbReference type="EMBL" id="TDR14838.1"/>
    </source>
</evidence>
<keyword evidence="9" id="KW-1185">Reference proteome</keyword>
<feature type="transmembrane region" description="Helical" evidence="6">
    <location>
        <begin position="95"/>
        <end position="112"/>
    </location>
</feature>
<keyword evidence="4 6" id="KW-1133">Transmembrane helix</keyword>
<evidence type="ECO:0000256" key="6">
    <source>
        <dbReference type="SAM" id="Phobius"/>
    </source>
</evidence>
<dbReference type="OrthoDB" id="7065924at2"/>
<dbReference type="NCBIfam" id="NF008676">
    <property type="entry name" value="PRK11689.1"/>
    <property type="match status" value="1"/>
</dbReference>
<dbReference type="InterPro" id="IPR037185">
    <property type="entry name" value="EmrE-like"/>
</dbReference>
<feature type="transmembrane region" description="Helical" evidence="6">
    <location>
        <begin position="62"/>
        <end position="83"/>
    </location>
</feature>
<dbReference type="PANTHER" id="PTHR42920:SF24">
    <property type="entry name" value="AROMATIC AMINO ACID EXPORTER YDDG"/>
    <property type="match status" value="1"/>
</dbReference>
<feature type="transmembrane region" description="Helical" evidence="6">
    <location>
        <begin position="185"/>
        <end position="202"/>
    </location>
</feature>
<feature type="transmembrane region" description="Helical" evidence="6">
    <location>
        <begin position="119"/>
        <end position="135"/>
    </location>
</feature>
<organism evidence="8 9">
    <name type="scientific">Marinomonas communis</name>
    <dbReference type="NCBI Taxonomy" id="28254"/>
    <lineage>
        <taxon>Bacteria</taxon>
        <taxon>Pseudomonadati</taxon>
        <taxon>Pseudomonadota</taxon>
        <taxon>Gammaproteobacteria</taxon>
        <taxon>Oceanospirillales</taxon>
        <taxon>Oceanospirillaceae</taxon>
        <taxon>Marinomonas</taxon>
    </lineage>
</organism>
<reference evidence="8 9" key="1">
    <citation type="submission" date="2019-03" db="EMBL/GenBank/DDBJ databases">
        <title>Genomic Encyclopedia of Type Strains, Phase IV (KMG-IV): sequencing the most valuable type-strain genomes for metagenomic binning, comparative biology and taxonomic classification.</title>
        <authorList>
            <person name="Goeker M."/>
        </authorList>
    </citation>
    <scope>NUCLEOTIDE SEQUENCE [LARGE SCALE GENOMIC DNA]</scope>
    <source>
        <strain evidence="8 9">DSM 5604</strain>
    </source>
</reference>
<sequence>MNQATFIGVLAIVLWSVVVGLIRSITDQVGATAGAALIYSFAAVLLMIHGRGLGLRKITPRYFIIGGTLFVSYEVCLALAIGQSSSPTQAIEVSILNYLWPPLTAVLAVFVLKKPAKWLLWPGLFCSLWGVYTVLSGTAAPDLSAVTERIASHPTVYLLAFLGAIFWSLYCVATPTLTQGKSSSVTAFFAATAIVLWTKYFLEDAPAFSVSLGVLIEITCASLAIGLGYAFWNIGLQRGNVTLLAGLSYFTPVLSSVFASIYLSTQLNQSFWMGALMVSFGSILGWVATRNPNRQ</sequence>
<evidence type="ECO:0000259" key="7">
    <source>
        <dbReference type="Pfam" id="PF00892"/>
    </source>
</evidence>
<evidence type="ECO:0000256" key="2">
    <source>
        <dbReference type="ARBA" id="ARBA00022475"/>
    </source>
</evidence>
<dbReference type="EMBL" id="SNZA01000001">
    <property type="protein sequence ID" value="TDR14838.1"/>
    <property type="molecule type" value="Genomic_DNA"/>
</dbReference>
<gene>
    <name evidence="8" type="ORF">C8D85_0187</name>
</gene>
<feature type="transmembrane region" description="Helical" evidence="6">
    <location>
        <begin position="155"/>
        <end position="173"/>
    </location>
</feature>
<comment type="caution">
    <text evidence="8">The sequence shown here is derived from an EMBL/GenBank/DDBJ whole genome shotgun (WGS) entry which is preliminary data.</text>
</comment>
<evidence type="ECO:0000256" key="5">
    <source>
        <dbReference type="ARBA" id="ARBA00023136"/>
    </source>
</evidence>
<proteinExistence type="predicted"/>
<feature type="transmembrane region" description="Helical" evidence="6">
    <location>
        <begin position="243"/>
        <end position="264"/>
    </location>
</feature>
<evidence type="ECO:0000256" key="3">
    <source>
        <dbReference type="ARBA" id="ARBA00022692"/>
    </source>
</evidence>
<dbReference type="Pfam" id="PF00892">
    <property type="entry name" value="EamA"/>
    <property type="match status" value="1"/>
</dbReference>
<keyword evidence="5 6" id="KW-0472">Membrane</keyword>
<dbReference type="AlphaFoldDB" id="A0A4R6XGB8"/>
<keyword evidence="3 6" id="KW-0812">Transmembrane</keyword>